<keyword evidence="1" id="KW-1133">Transmembrane helix</keyword>
<keyword evidence="3" id="KW-1185">Reference proteome</keyword>
<gene>
    <name evidence="2" type="ORF">GCM10010981_16350</name>
</gene>
<evidence type="ECO:0000256" key="1">
    <source>
        <dbReference type="SAM" id="Phobius"/>
    </source>
</evidence>
<sequence>MNVENLLLRGLFGASVLICGWMLAAMVTTKPASTAITHTGHTIATTMAAPAANTRMAG</sequence>
<name>A0ABQ1FRQ6_9GAMM</name>
<dbReference type="EMBL" id="BMJA01000001">
    <property type="protein sequence ID" value="GGA28321.1"/>
    <property type="molecule type" value="Genomic_DNA"/>
</dbReference>
<evidence type="ECO:0000313" key="3">
    <source>
        <dbReference type="Proteomes" id="UP000620046"/>
    </source>
</evidence>
<organism evidence="2 3">
    <name type="scientific">Dyella nitratireducens</name>
    <dbReference type="NCBI Taxonomy" id="1849580"/>
    <lineage>
        <taxon>Bacteria</taxon>
        <taxon>Pseudomonadati</taxon>
        <taxon>Pseudomonadota</taxon>
        <taxon>Gammaproteobacteria</taxon>
        <taxon>Lysobacterales</taxon>
        <taxon>Rhodanobacteraceae</taxon>
        <taxon>Dyella</taxon>
    </lineage>
</organism>
<evidence type="ECO:0000313" key="2">
    <source>
        <dbReference type="EMBL" id="GGA28321.1"/>
    </source>
</evidence>
<dbReference type="Proteomes" id="UP000620046">
    <property type="component" value="Unassembled WGS sequence"/>
</dbReference>
<comment type="caution">
    <text evidence="2">The sequence shown here is derived from an EMBL/GenBank/DDBJ whole genome shotgun (WGS) entry which is preliminary data.</text>
</comment>
<protein>
    <submittedName>
        <fullName evidence="2">Uncharacterized protein</fullName>
    </submittedName>
</protein>
<reference evidence="3" key="1">
    <citation type="journal article" date="2019" name="Int. J. Syst. Evol. Microbiol.">
        <title>The Global Catalogue of Microorganisms (GCM) 10K type strain sequencing project: providing services to taxonomists for standard genome sequencing and annotation.</title>
        <authorList>
            <consortium name="The Broad Institute Genomics Platform"/>
            <consortium name="The Broad Institute Genome Sequencing Center for Infectious Disease"/>
            <person name="Wu L."/>
            <person name="Ma J."/>
        </authorList>
    </citation>
    <scope>NUCLEOTIDE SEQUENCE [LARGE SCALE GENOMIC DNA]</scope>
    <source>
        <strain evidence="3">CGMCC 1.15439</strain>
    </source>
</reference>
<dbReference type="RefSeq" id="WP_188793727.1">
    <property type="nucleotide sequence ID" value="NZ_BMJA01000001.1"/>
</dbReference>
<accession>A0ABQ1FRQ6</accession>
<proteinExistence type="predicted"/>
<keyword evidence="1" id="KW-0812">Transmembrane</keyword>
<keyword evidence="1" id="KW-0472">Membrane</keyword>
<feature type="transmembrane region" description="Helical" evidence="1">
    <location>
        <begin position="6"/>
        <end position="27"/>
    </location>
</feature>